<evidence type="ECO:0000313" key="4">
    <source>
        <dbReference type="EMBL" id="RLO01288.1"/>
    </source>
</evidence>
<comment type="subcellular location">
    <subcellularLocation>
        <location evidence="1">Endomembrane system</location>
        <topology evidence="1">Multi-pass membrane protein</topology>
    </subcellularLocation>
</comment>
<dbReference type="InterPro" id="IPR023298">
    <property type="entry name" value="ATPase_P-typ_TM_dom_sf"/>
</dbReference>
<dbReference type="AlphaFoldDB" id="A0A9X8DPI0"/>
<gene>
    <name evidence="4" type="ORF">DYB28_015962</name>
</gene>
<evidence type="ECO:0000259" key="3">
    <source>
        <dbReference type="Pfam" id="PF00690"/>
    </source>
</evidence>
<evidence type="ECO:0000256" key="2">
    <source>
        <dbReference type="ARBA" id="ARBA00022842"/>
    </source>
</evidence>
<comment type="caution">
    <text evidence="4">The sequence shown here is derived from an EMBL/GenBank/DDBJ whole genome shotgun (WGS) entry which is preliminary data.</text>
</comment>
<dbReference type="PANTHER" id="PTHR24093:SF369">
    <property type="entry name" value="CALCIUM-TRANSPORTING ATPASE"/>
    <property type="match status" value="1"/>
</dbReference>
<dbReference type="SUPFAM" id="SSF81665">
    <property type="entry name" value="Calcium ATPase, transmembrane domain M"/>
    <property type="match status" value="1"/>
</dbReference>
<evidence type="ECO:0000256" key="1">
    <source>
        <dbReference type="ARBA" id="ARBA00004127"/>
    </source>
</evidence>
<reference evidence="4 5" key="1">
    <citation type="journal article" date="2018" name="J. Invertebr. Pathol.">
        <title>New genotyping method for the causative agent of crayfish plague (Aphanomyces astaci) based on whole genome data.</title>
        <authorList>
            <person name="Minardi D."/>
            <person name="Studholme D.J."/>
            <person name="van der Giezen M."/>
            <person name="Pretto T."/>
            <person name="Oidtmann B."/>
        </authorList>
    </citation>
    <scope>NUCLEOTIDE SEQUENCE [LARGE SCALE GENOMIC DNA]</scope>
    <source>
        <strain evidence="4 5">KB13</strain>
    </source>
</reference>
<evidence type="ECO:0000313" key="5">
    <source>
        <dbReference type="Proteomes" id="UP000275652"/>
    </source>
</evidence>
<proteinExistence type="predicted"/>
<feature type="non-terminal residue" evidence="4">
    <location>
        <position position="92"/>
    </location>
</feature>
<feature type="domain" description="Cation-transporting P-type ATPase N-terminal" evidence="3">
    <location>
        <begin position="25"/>
        <end position="91"/>
    </location>
</feature>
<dbReference type="Pfam" id="PF00690">
    <property type="entry name" value="Cation_ATPase_N"/>
    <property type="match status" value="1"/>
</dbReference>
<dbReference type="PANTHER" id="PTHR24093">
    <property type="entry name" value="CATION TRANSPORTING ATPASE"/>
    <property type="match status" value="1"/>
</dbReference>
<dbReference type="GO" id="GO:0012505">
    <property type="term" value="C:endomembrane system"/>
    <property type="evidence" value="ECO:0007669"/>
    <property type="project" value="UniProtKB-SubCell"/>
</dbReference>
<dbReference type="Proteomes" id="UP000275652">
    <property type="component" value="Unassembled WGS sequence"/>
</dbReference>
<keyword evidence="2" id="KW-0460">Magnesium</keyword>
<dbReference type="GO" id="GO:0005886">
    <property type="term" value="C:plasma membrane"/>
    <property type="evidence" value="ECO:0007669"/>
    <property type="project" value="TreeGrafter"/>
</dbReference>
<organism evidence="4 5">
    <name type="scientific">Aphanomyces astaci</name>
    <name type="common">Crayfish plague agent</name>
    <dbReference type="NCBI Taxonomy" id="112090"/>
    <lineage>
        <taxon>Eukaryota</taxon>
        <taxon>Sar</taxon>
        <taxon>Stramenopiles</taxon>
        <taxon>Oomycota</taxon>
        <taxon>Saprolegniomycetes</taxon>
        <taxon>Saprolegniales</taxon>
        <taxon>Verrucalvaceae</taxon>
        <taxon>Aphanomyces</taxon>
    </lineage>
</organism>
<dbReference type="InterPro" id="IPR004014">
    <property type="entry name" value="ATPase_P-typ_cation-transptr_N"/>
</dbReference>
<dbReference type="GO" id="GO:0005388">
    <property type="term" value="F:P-type calcium transporter activity"/>
    <property type="evidence" value="ECO:0007669"/>
    <property type="project" value="TreeGrafter"/>
</dbReference>
<accession>A0A9X8DPI0</accession>
<protein>
    <recommendedName>
        <fullName evidence="3">Cation-transporting P-type ATPase N-terminal domain-containing protein</fullName>
    </recommendedName>
</protein>
<name>A0A9X8DPI0_APHAT</name>
<dbReference type="EMBL" id="QUTI01036675">
    <property type="protein sequence ID" value="RLO01288.1"/>
    <property type="molecule type" value="Genomic_DNA"/>
</dbReference>
<sequence length="92" mass="9935">MALTTQALSNLVETKKEHAAAALEKLGGVEGVARSLNVTLEQGLDTNDAVDLAAREAKYGRNYIEADKPLTLFQLMWQAFNDLTIIVLTCAG</sequence>